<evidence type="ECO:0000313" key="6">
    <source>
        <dbReference type="EMBL" id="KYJ86553.1"/>
    </source>
</evidence>
<dbReference type="InterPro" id="IPR013221">
    <property type="entry name" value="Mur_ligase_cen"/>
</dbReference>
<dbReference type="RefSeq" id="WP_067330876.1">
    <property type="nucleotide sequence ID" value="NZ_LNKT01000023.1"/>
</dbReference>
<keyword evidence="4" id="KW-1133">Transmembrane helix</keyword>
<evidence type="ECO:0000256" key="4">
    <source>
        <dbReference type="SAM" id="Phobius"/>
    </source>
</evidence>
<keyword evidence="4" id="KW-0812">Transmembrane</keyword>
<dbReference type="Gene3D" id="3.40.1190.10">
    <property type="entry name" value="Mur-like, catalytic domain"/>
    <property type="match status" value="1"/>
</dbReference>
<feature type="transmembrane region" description="Helical" evidence="4">
    <location>
        <begin position="41"/>
        <end position="58"/>
    </location>
</feature>
<name>A0A151CH18_9BACT</name>
<keyword evidence="7" id="KW-1185">Reference proteome</keyword>
<evidence type="ECO:0000313" key="7">
    <source>
        <dbReference type="Proteomes" id="UP000075359"/>
    </source>
</evidence>
<keyword evidence="2" id="KW-0547">Nucleotide-binding</keyword>
<sequence length="485" mass="54746">MTIVNYLFYALFLLTMGYYAITNLQWYSYKLERVMFHHTKTWWHFVYFLIPYVLYVLVNYAAPQFGFVVVIAYLALFYQWYKGLDKPLVWTGRVKRFYAIMLLFALFITFSFGHFAVVIPIFLAYFISLFIEKMLFHGFKVKAEKKIEEMKDPTVVGITASYGKTSIKNYIEHLLKAKYRTYATPRSVNTLGGVMKDVNDDLPEDTEVYVVEMGARGEGDIKEITTFVNPHYVVVGKIGPAHIEYFKTMENIRNTKMEILQSGRLKKAWIHESAMVKPEENIKVFGTGEMMDTKSALPAPDYLIKDVEATLDATSFTLDGVRYSASILGAFNAMNLAAAVLVAKELGLSDEEIQQGLSTLKAVDHRLQRIDAGGKVILDDSFNGNIDGMMASFDLASTYAGRKVVITPGLVEVDDALNVQVAKRANEVFDLVVVTGDLNYAIFKEHVAPEKLVKLASKAEMETMLVEQTMPGDLILFANDAPSFV</sequence>
<comment type="caution">
    <text evidence="6">The sequence shown here is derived from an EMBL/GenBank/DDBJ whole genome shotgun (WGS) entry which is preliminary data.</text>
</comment>
<accession>A0A151CH18</accession>
<dbReference type="EMBL" id="LNKT01000023">
    <property type="protein sequence ID" value="KYJ86553.1"/>
    <property type="molecule type" value="Genomic_DNA"/>
</dbReference>
<dbReference type="InterPro" id="IPR036615">
    <property type="entry name" value="Mur_ligase_C_dom_sf"/>
</dbReference>
<dbReference type="Proteomes" id="UP000075359">
    <property type="component" value="Unassembled WGS sequence"/>
</dbReference>
<keyword evidence="1 6" id="KW-0436">Ligase</keyword>
<keyword evidence="4" id="KW-0472">Membrane</keyword>
<reference evidence="6 7" key="1">
    <citation type="submission" date="2015-11" db="EMBL/GenBank/DDBJ databases">
        <title>Draft genome of Sulfurovum riftiae 1812E, a member of the Epsilonproteobacteria isolated from the tube of the deep-sea hydrothermal vent tubewom Riftia pachyptila.</title>
        <authorList>
            <person name="Vetriani C."/>
            <person name="Giovannelli D."/>
        </authorList>
    </citation>
    <scope>NUCLEOTIDE SEQUENCE [LARGE SCALE GENOMIC DNA]</scope>
    <source>
        <strain evidence="6 7">1812E</strain>
    </source>
</reference>
<dbReference type="PANTHER" id="PTHR43024">
    <property type="entry name" value="UDP-N-ACETYLMURAMOYL-TRIPEPTIDE--D-ALANYL-D-ALANINE LIGASE"/>
    <property type="match status" value="1"/>
</dbReference>
<dbReference type="AlphaFoldDB" id="A0A151CH18"/>
<evidence type="ECO:0000256" key="2">
    <source>
        <dbReference type="ARBA" id="ARBA00022741"/>
    </source>
</evidence>
<protein>
    <submittedName>
        <fullName evidence="6">UDP-N-acetylmuramoylalanyl-D-glutamyl-2, 6-diaminopimelate--D-alanyl-D-alanine ligase</fullName>
    </submittedName>
</protein>
<dbReference type="InterPro" id="IPR036565">
    <property type="entry name" value="Mur-like_cat_sf"/>
</dbReference>
<evidence type="ECO:0000256" key="1">
    <source>
        <dbReference type="ARBA" id="ARBA00022598"/>
    </source>
</evidence>
<evidence type="ECO:0000256" key="3">
    <source>
        <dbReference type="ARBA" id="ARBA00022840"/>
    </source>
</evidence>
<proteinExistence type="predicted"/>
<dbReference type="PANTHER" id="PTHR43024:SF1">
    <property type="entry name" value="UDP-N-ACETYLMURAMOYL-TRIPEPTIDE--D-ALANYL-D-ALANINE LIGASE"/>
    <property type="match status" value="1"/>
</dbReference>
<dbReference type="GO" id="GO:0005524">
    <property type="term" value="F:ATP binding"/>
    <property type="evidence" value="ECO:0007669"/>
    <property type="project" value="UniProtKB-KW"/>
</dbReference>
<dbReference type="SUPFAM" id="SSF53623">
    <property type="entry name" value="MurD-like peptide ligases, catalytic domain"/>
    <property type="match status" value="1"/>
</dbReference>
<keyword evidence="3" id="KW-0067">ATP-binding</keyword>
<dbReference type="STRING" id="1630136.AS592_07050"/>
<dbReference type="Gene3D" id="3.90.190.20">
    <property type="entry name" value="Mur ligase, C-terminal domain"/>
    <property type="match status" value="1"/>
</dbReference>
<organism evidence="6 7">
    <name type="scientific">Sulfurovum riftiae</name>
    <dbReference type="NCBI Taxonomy" id="1630136"/>
    <lineage>
        <taxon>Bacteria</taxon>
        <taxon>Pseudomonadati</taxon>
        <taxon>Campylobacterota</taxon>
        <taxon>Epsilonproteobacteria</taxon>
        <taxon>Campylobacterales</taxon>
        <taxon>Sulfurovaceae</taxon>
        <taxon>Sulfurovum</taxon>
    </lineage>
</organism>
<evidence type="ECO:0000259" key="5">
    <source>
        <dbReference type="Pfam" id="PF08245"/>
    </source>
</evidence>
<dbReference type="InterPro" id="IPR051046">
    <property type="entry name" value="MurCDEF_CellWall_CoF430Synth"/>
</dbReference>
<feature type="transmembrane region" description="Helical" evidence="4">
    <location>
        <begin position="6"/>
        <end position="29"/>
    </location>
</feature>
<dbReference type="OrthoDB" id="9801978at2"/>
<dbReference type="Pfam" id="PF08245">
    <property type="entry name" value="Mur_ligase_M"/>
    <property type="match status" value="1"/>
</dbReference>
<feature type="domain" description="Mur ligase central" evidence="5">
    <location>
        <begin position="158"/>
        <end position="343"/>
    </location>
</feature>
<dbReference type="GO" id="GO:0016881">
    <property type="term" value="F:acid-amino acid ligase activity"/>
    <property type="evidence" value="ECO:0007669"/>
    <property type="project" value="InterPro"/>
</dbReference>
<feature type="transmembrane region" description="Helical" evidence="4">
    <location>
        <begin position="102"/>
        <end position="127"/>
    </location>
</feature>
<gene>
    <name evidence="6" type="ORF">AS592_07050</name>
</gene>
<dbReference type="SUPFAM" id="SSF53244">
    <property type="entry name" value="MurD-like peptide ligases, peptide-binding domain"/>
    <property type="match status" value="1"/>
</dbReference>